<gene>
    <name evidence="3" type="ORF">A2W05_10450</name>
</gene>
<comment type="caution">
    <text evidence="3">The sequence shown here is derived from an EMBL/GenBank/DDBJ whole genome shotgun (WGS) entry which is preliminary data.</text>
</comment>
<feature type="domain" description="Histidine kinase/HSP90-like ATPase" evidence="2">
    <location>
        <begin position="14"/>
        <end position="123"/>
    </location>
</feature>
<dbReference type="InterPro" id="IPR036890">
    <property type="entry name" value="HATPase_C_sf"/>
</dbReference>
<dbReference type="InterPro" id="IPR050267">
    <property type="entry name" value="Anti-sigma-factor_SerPK"/>
</dbReference>
<accession>A0A1F7RZE8</accession>
<dbReference type="PANTHER" id="PTHR35526">
    <property type="entry name" value="ANTI-SIGMA-F FACTOR RSBW-RELATED"/>
    <property type="match status" value="1"/>
</dbReference>
<keyword evidence="1" id="KW-0808">Transferase</keyword>
<dbReference type="SUPFAM" id="SSF55874">
    <property type="entry name" value="ATPase domain of HSP90 chaperone/DNA topoisomerase II/histidine kinase"/>
    <property type="match status" value="1"/>
</dbReference>
<evidence type="ECO:0000313" key="3">
    <source>
        <dbReference type="EMBL" id="OGL46923.1"/>
    </source>
</evidence>
<protein>
    <recommendedName>
        <fullName evidence="2">Histidine kinase/HSP90-like ATPase domain-containing protein</fullName>
    </recommendedName>
</protein>
<organism evidence="3 4">
    <name type="scientific">Candidatus Schekmanbacteria bacterium RBG_16_38_10</name>
    <dbReference type="NCBI Taxonomy" id="1817879"/>
    <lineage>
        <taxon>Bacteria</taxon>
        <taxon>Candidatus Schekmaniibacteriota</taxon>
    </lineage>
</organism>
<dbReference type="CDD" id="cd16936">
    <property type="entry name" value="HATPase_RsbW-like"/>
    <property type="match status" value="1"/>
</dbReference>
<dbReference type="AlphaFoldDB" id="A0A1F7RZE8"/>
<dbReference type="Gene3D" id="3.30.565.10">
    <property type="entry name" value="Histidine kinase-like ATPase, C-terminal domain"/>
    <property type="match status" value="1"/>
</dbReference>
<dbReference type="Pfam" id="PF13581">
    <property type="entry name" value="HATPase_c_2"/>
    <property type="match status" value="1"/>
</dbReference>
<sequence>MLKDKINVESNTRFLIAVRDFVSRMIRASKIHREDENKVILAVDEAVSNIIEHAYEFKEDGSIEIEVEANEKEFRVFIRDSGKSFDPDSLPDININENVKRGKKRGLGIFLMRKIMDEVRYNFRDSITNELLLVKYIK</sequence>
<evidence type="ECO:0000259" key="2">
    <source>
        <dbReference type="Pfam" id="PF13581"/>
    </source>
</evidence>
<keyword evidence="1" id="KW-0418">Kinase</keyword>
<dbReference type="PANTHER" id="PTHR35526:SF3">
    <property type="entry name" value="ANTI-SIGMA-F FACTOR RSBW"/>
    <property type="match status" value="1"/>
</dbReference>
<dbReference type="InterPro" id="IPR003594">
    <property type="entry name" value="HATPase_dom"/>
</dbReference>
<keyword evidence="1" id="KW-0723">Serine/threonine-protein kinase</keyword>
<evidence type="ECO:0000313" key="4">
    <source>
        <dbReference type="Proteomes" id="UP000178797"/>
    </source>
</evidence>
<dbReference type="EMBL" id="MGDE01000067">
    <property type="protein sequence ID" value="OGL46923.1"/>
    <property type="molecule type" value="Genomic_DNA"/>
</dbReference>
<reference evidence="3 4" key="1">
    <citation type="journal article" date="2016" name="Nat. Commun.">
        <title>Thousands of microbial genomes shed light on interconnected biogeochemical processes in an aquifer system.</title>
        <authorList>
            <person name="Anantharaman K."/>
            <person name="Brown C.T."/>
            <person name="Hug L.A."/>
            <person name="Sharon I."/>
            <person name="Castelle C.J."/>
            <person name="Probst A.J."/>
            <person name="Thomas B.C."/>
            <person name="Singh A."/>
            <person name="Wilkins M.J."/>
            <person name="Karaoz U."/>
            <person name="Brodie E.L."/>
            <person name="Williams K.H."/>
            <person name="Hubbard S.S."/>
            <person name="Banfield J.F."/>
        </authorList>
    </citation>
    <scope>NUCLEOTIDE SEQUENCE [LARGE SCALE GENOMIC DNA]</scope>
</reference>
<dbReference type="GO" id="GO:0004674">
    <property type="term" value="F:protein serine/threonine kinase activity"/>
    <property type="evidence" value="ECO:0007669"/>
    <property type="project" value="UniProtKB-KW"/>
</dbReference>
<proteinExistence type="predicted"/>
<dbReference type="Proteomes" id="UP000178797">
    <property type="component" value="Unassembled WGS sequence"/>
</dbReference>
<evidence type="ECO:0000256" key="1">
    <source>
        <dbReference type="ARBA" id="ARBA00022527"/>
    </source>
</evidence>
<name>A0A1F7RZE8_9BACT</name>